<feature type="transmembrane region" description="Helical" evidence="7">
    <location>
        <begin position="84"/>
        <end position="108"/>
    </location>
</feature>
<evidence type="ECO:0000256" key="4">
    <source>
        <dbReference type="ARBA" id="ARBA00022692"/>
    </source>
</evidence>
<proteinExistence type="inferred from homology"/>
<reference evidence="8 9" key="1">
    <citation type="journal article" date="2015" name="Genome Announc.">
        <title>Genome Sequence of Mushroom Soft-Rot Pathogen Janthinobacterium agaricidamnosum.</title>
        <authorList>
            <person name="Graupner K."/>
            <person name="Lackner G."/>
            <person name="Hertweck C."/>
        </authorList>
    </citation>
    <scope>NUCLEOTIDE SEQUENCE [LARGE SCALE GENOMIC DNA]</scope>
    <source>
        <strain evidence="9">NBRC 102515 / DSM 9628</strain>
    </source>
</reference>
<dbReference type="PRINTS" id="PR00953">
    <property type="entry name" value="TYPE3IMRPROT"/>
</dbReference>
<keyword evidence="5 7" id="KW-1133">Transmembrane helix</keyword>
<sequence>MYTVMPHSLLLEIQSLLIALALTLPRIAVCLAILPGFGAGTLTMVMRGAVAFALALPAVVPAFASVNATPPGMLLAGMLSFKEAAIGGMLGLTLAVPVWVVQSIGSILDAQRSPIQLASNNASFDHDASAIGAMLVQAVMLVLIQAGLFTALTRILIESYGMWPVMSLSPPFDPLHLDVMIQRFSEFVWHIVVYGGPLLIPLVMVDFGFAIIGVFASNLQVSFAAAPIKSLAGMFILLIYWPTLSYYVAGDFSHILDLSAILLGHGT</sequence>
<evidence type="ECO:0000256" key="7">
    <source>
        <dbReference type="SAM" id="Phobius"/>
    </source>
</evidence>
<dbReference type="STRING" id="1349767.GJA_1667"/>
<evidence type="ECO:0000256" key="3">
    <source>
        <dbReference type="ARBA" id="ARBA00022475"/>
    </source>
</evidence>
<protein>
    <submittedName>
        <fullName evidence="8">Type III secretion apparatus protein SpaR/YscT/HrcT</fullName>
    </submittedName>
</protein>
<feature type="transmembrane region" description="Helical" evidence="7">
    <location>
        <begin position="16"/>
        <end position="37"/>
    </location>
</feature>
<dbReference type="AlphaFoldDB" id="W0V3W2"/>
<feature type="transmembrane region" description="Helical" evidence="7">
    <location>
        <begin position="228"/>
        <end position="249"/>
    </location>
</feature>
<dbReference type="HOGENOM" id="CLU_063626_0_1_4"/>
<feature type="transmembrane region" description="Helical" evidence="7">
    <location>
        <begin position="187"/>
        <end position="216"/>
    </location>
</feature>
<comment type="similarity">
    <text evidence="2">Belongs to the FliR/MopE/SpaR family.</text>
</comment>
<dbReference type="eggNOG" id="COG4791">
    <property type="taxonomic scope" value="Bacteria"/>
</dbReference>
<evidence type="ECO:0000256" key="5">
    <source>
        <dbReference type="ARBA" id="ARBA00022989"/>
    </source>
</evidence>
<keyword evidence="9" id="KW-1185">Reference proteome</keyword>
<dbReference type="Proteomes" id="UP000027604">
    <property type="component" value="Chromosome I"/>
</dbReference>
<evidence type="ECO:0000256" key="1">
    <source>
        <dbReference type="ARBA" id="ARBA00004651"/>
    </source>
</evidence>
<gene>
    <name evidence="8" type="primary">epaR</name>
    <name evidence="8" type="ORF">GJA_1667</name>
</gene>
<evidence type="ECO:0000256" key="2">
    <source>
        <dbReference type="ARBA" id="ARBA00009772"/>
    </source>
</evidence>
<evidence type="ECO:0000313" key="9">
    <source>
        <dbReference type="Proteomes" id="UP000027604"/>
    </source>
</evidence>
<dbReference type="PANTHER" id="PTHR30065">
    <property type="entry name" value="FLAGELLAR BIOSYNTHETIC PROTEIN FLIR"/>
    <property type="match status" value="1"/>
</dbReference>
<dbReference type="GO" id="GO:0005886">
    <property type="term" value="C:plasma membrane"/>
    <property type="evidence" value="ECO:0007669"/>
    <property type="project" value="UniProtKB-SubCell"/>
</dbReference>
<organism evidence="8 9">
    <name type="scientific">Janthinobacterium agaricidamnosum NBRC 102515 = DSM 9628</name>
    <dbReference type="NCBI Taxonomy" id="1349767"/>
    <lineage>
        <taxon>Bacteria</taxon>
        <taxon>Pseudomonadati</taxon>
        <taxon>Pseudomonadota</taxon>
        <taxon>Betaproteobacteria</taxon>
        <taxon>Burkholderiales</taxon>
        <taxon>Oxalobacteraceae</taxon>
        <taxon>Janthinobacterium</taxon>
    </lineage>
</organism>
<dbReference type="EMBL" id="HG322949">
    <property type="protein sequence ID" value="CDG82305.1"/>
    <property type="molecule type" value="Genomic_DNA"/>
</dbReference>
<evidence type="ECO:0000313" key="8">
    <source>
        <dbReference type="EMBL" id="CDG82305.1"/>
    </source>
</evidence>
<dbReference type="KEGG" id="jag:GJA_1667"/>
<evidence type="ECO:0000256" key="6">
    <source>
        <dbReference type="ARBA" id="ARBA00023136"/>
    </source>
</evidence>
<dbReference type="InterPro" id="IPR002010">
    <property type="entry name" value="T3SS_IM_R"/>
</dbReference>
<dbReference type="PATRIC" id="fig|1349767.4.peg.3345"/>
<keyword evidence="3" id="KW-1003">Cell membrane</keyword>
<keyword evidence="6 7" id="KW-0472">Membrane</keyword>
<dbReference type="PANTHER" id="PTHR30065:SF1">
    <property type="entry name" value="SURFACE PRESENTATION OF ANTIGENS PROTEIN SPAR"/>
    <property type="match status" value="1"/>
</dbReference>
<feature type="transmembrane region" description="Helical" evidence="7">
    <location>
        <begin position="44"/>
        <end position="64"/>
    </location>
</feature>
<feature type="transmembrane region" description="Helical" evidence="7">
    <location>
        <begin position="129"/>
        <end position="157"/>
    </location>
</feature>
<dbReference type="Pfam" id="PF01311">
    <property type="entry name" value="Bac_export_1"/>
    <property type="match status" value="1"/>
</dbReference>
<keyword evidence="4 7" id="KW-0812">Transmembrane</keyword>
<accession>W0V3W2</accession>
<comment type="subcellular location">
    <subcellularLocation>
        <location evidence="1">Cell membrane</location>
        <topology evidence="1">Multi-pass membrane protein</topology>
    </subcellularLocation>
</comment>
<dbReference type="GO" id="GO:0006605">
    <property type="term" value="P:protein targeting"/>
    <property type="evidence" value="ECO:0007669"/>
    <property type="project" value="InterPro"/>
</dbReference>
<name>W0V3W2_9BURK</name>